<feature type="domain" description="Fumarylacetoacetase-like C-terminal" evidence="3">
    <location>
        <begin position="55"/>
        <end position="249"/>
    </location>
</feature>
<dbReference type="RefSeq" id="WP_315623541.1">
    <property type="nucleotide sequence ID" value="NZ_JAUHMF010000001.1"/>
</dbReference>
<reference evidence="5 6" key="1">
    <citation type="submission" date="2023-07" db="EMBL/GenBank/DDBJ databases">
        <title>Novel species of Thermanaerothrix with wide hydrolytic capabilities.</title>
        <authorList>
            <person name="Zayulina K.S."/>
            <person name="Podosokorskaya O.A."/>
            <person name="Elcheninov A.G."/>
        </authorList>
    </citation>
    <scope>NUCLEOTIDE SEQUENCE [LARGE SCALE GENOMIC DNA]</scope>
    <source>
        <strain evidence="5 6">4228-RoL</strain>
    </source>
</reference>
<dbReference type="PANTHER" id="PTHR42796:SF4">
    <property type="entry name" value="FUMARYLACETOACETATE HYDROLASE DOMAIN-CONTAINING PROTEIN 2A"/>
    <property type="match status" value="1"/>
</dbReference>
<evidence type="ECO:0000259" key="4">
    <source>
        <dbReference type="Pfam" id="PF10370"/>
    </source>
</evidence>
<evidence type="ECO:0000313" key="6">
    <source>
        <dbReference type="Proteomes" id="UP001254165"/>
    </source>
</evidence>
<dbReference type="Gene3D" id="3.90.850.10">
    <property type="entry name" value="Fumarylacetoacetase-like, C-terminal domain"/>
    <property type="match status" value="1"/>
</dbReference>
<feature type="domain" description="Rv2993c-like N-terminal" evidence="4">
    <location>
        <begin position="1"/>
        <end position="50"/>
    </location>
</feature>
<keyword evidence="5" id="KW-0378">Hydrolase</keyword>
<keyword evidence="6" id="KW-1185">Reference proteome</keyword>
<evidence type="ECO:0000256" key="1">
    <source>
        <dbReference type="ARBA" id="ARBA00010211"/>
    </source>
</evidence>
<gene>
    <name evidence="5" type="ORF">QYE77_01415</name>
</gene>
<dbReference type="InterPro" id="IPR051121">
    <property type="entry name" value="FAH"/>
</dbReference>
<evidence type="ECO:0000259" key="3">
    <source>
        <dbReference type="Pfam" id="PF01557"/>
    </source>
</evidence>
<dbReference type="InterPro" id="IPR011234">
    <property type="entry name" value="Fumarylacetoacetase-like_C"/>
</dbReference>
<name>A0ABU3NKP4_9CHLR</name>
<dbReference type="EMBL" id="JAUHMF010000001">
    <property type="protein sequence ID" value="MDT8896905.1"/>
    <property type="molecule type" value="Genomic_DNA"/>
</dbReference>
<comment type="caution">
    <text evidence="5">The sequence shown here is derived from an EMBL/GenBank/DDBJ whole genome shotgun (WGS) entry which is preliminary data.</text>
</comment>
<proteinExistence type="inferred from homology"/>
<dbReference type="Gene3D" id="2.30.30.370">
    <property type="entry name" value="FAH"/>
    <property type="match status" value="1"/>
</dbReference>
<protein>
    <submittedName>
        <fullName evidence="5">Fumarylacetoacetate hydrolase family protein</fullName>
    </submittedName>
</protein>
<evidence type="ECO:0000313" key="5">
    <source>
        <dbReference type="EMBL" id="MDT8896905.1"/>
    </source>
</evidence>
<organism evidence="5 6">
    <name type="scientific">Thermanaerothrix solaris</name>
    <dbReference type="NCBI Taxonomy" id="3058434"/>
    <lineage>
        <taxon>Bacteria</taxon>
        <taxon>Bacillati</taxon>
        <taxon>Chloroflexota</taxon>
        <taxon>Anaerolineae</taxon>
        <taxon>Anaerolineales</taxon>
        <taxon>Anaerolineaceae</taxon>
        <taxon>Thermanaerothrix</taxon>
    </lineage>
</organism>
<comment type="similarity">
    <text evidence="1">Belongs to the FAH family.</text>
</comment>
<evidence type="ECO:0000256" key="2">
    <source>
        <dbReference type="ARBA" id="ARBA00022723"/>
    </source>
</evidence>
<dbReference type="SUPFAM" id="SSF56529">
    <property type="entry name" value="FAH"/>
    <property type="match status" value="1"/>
</dbReference>
<dbReference type="InterPro" id="IPR036663">
    <property type="entry name" value="Fumarylacetoacetase_C_sf"/>
</dbReference>
<dbReference type="InterPro" id="IPR018833">
    <property type="entry name" value="Rv2993c-like_N"/>
</dbReference>
<keyword evidence="2" id="KW-0479">Metal-binding</keyword>
<dbReference type="Pfam" id="PF01557">
    <property type="entry name" value="FAA_hydrolase"/>
    <property type="match status" value="1"/>
</dbReference>
<dbReference type="Proteomes" id="UP001254165">
    <property type="component" value="Unassembled WGS sequence"/>
</dbReference>
<dbReference type="Pfam" id="PF10370">
    <property type="entry name" value="Rv2993c-like_N"/>
    <property type="match status" value="1"/>
</dbReference>
<sequence>MRLVRYLHEGEIHYGWVYGDFVGPIEGDPFSEYRRLEARLPITAVKLLAPVQPSKIICVGRNYVEHAQEHGVEVPEVPLLFLKPPSSVIGPGDYIVLPPQSQQVEHEAELAVVIGRRGRWISTDEADKYVFGYTIGNDVTARDLQRRDGQWTRAKGFDTFCPLGPWVETNLDIRDLPIICRVNGEVRQFGSTRDMVFSVAQLIAFISSIMTLEPGDVILTGTPAGVSPIYPNDLVSITIEGIGELSNPVSVETTVQ</sequence>
<accession>A0ABU3NKP4</accession>
<dbReference type="PANTHER" id="PTHR42796">
    <property type="entry name" value="FUMARYLACETOACETATE HYDROLASE DOMAIN-CONTAINING PROTEIN 2A-RELATED"/>
    <property type="match status" value="1"/>
</dbReference>
<dbReference type="GO" id="GO:0016787">
    <property type="term" value="F:hydrolase activity"/>
    <property type="evidence" value="ECO:0007669"/>
    <property type="project" value="UniProtKB-KW"/>
</dbReference>